<dbReference type="RefSeq" id="WP_114380024.1">
    <property type="nucleotide sequence ID" value="NZ_QPJD01000006.1"/>
</dbReference>
<dbReference type="InterPro" id="IPR009057">
    <property type="entry name" value="Homeodomain-like_sf"/>
</dbReference>
<evidence type="ECO:0000259" key="6">
    <source>
        <dbReference type="PROSITE" id="PS50110"/>
    </source>
</evidence>
<evidence type="ECO:0000256" key="4">
    <source>
        <dbReference type="PROSITE-ProRule" id="PRU00169"/>
    </source>
</evidence>
<reference evidence="7 8" key="1">
    <citation type="submission" date="2018-07" db="EMBL/GenBank/DDBJ databases">
        <title>Genomic Encyclopedia of Type Strains, Phase III (KMG-III): the genomes of soil and plant-associated and newly described type strains.</title>
        <authorList>
            <person name="Whitman W."/>
        </authorList>
    </citation>
    <scope>NUCLEOTIDE SEQUENCE [LARGE SCALE GENOMIC DNA]</scope>
    <source>
        <strain evidence="7 8">CECT 7506</strain>
    </source>
</reference>
<dbReference type="Proteomes" id="UP000252415">
    <property type="component" value="Unassembled WGS sequence"/>
</dbReference>
<keyword evidence="8" id="KW-1185">Reference proteome</keyword>
<dbReference type="SUPFAM" id="SSF46689">
    <property type="entry name" value="Homeodomain-like"/>
    <property type="match status" value="2"/>
</dbReference>
<evidence type="ECO:0000256" key="3">
    <source>
        <dbReference type="ARBA" id="ARBA00023163"/>
    </source>
</evidence>
<dbReference type="PROSITE" id="PS50110">
    <property type="entry name" value="RESPONSE_REGULATORY"/>
    <property type="match status" value="1"/>
</dbReference>
<dbReference type="GO" id="GO:0043565">
    <property type="term" value="F:sequence-specific DNA binding"/>
    <property type="evidence" value="ECO:0007669"/>
    <property type="project" value="InterPro"/>
</dbReference>
<dbReference type="Gene3D" id="1.10.10.60">
    <property type="entry name" value="Homeodomain-like"/>
    <property type="match status" value="2"/>
</dbReference>
<name>A0A368W4B6_9BACL</name>
<organism evidence="7 8">
    <name type="scientific">Paenibacillus prosopidis</name>
    <dbReference type="NCBI Taxonomy" id="630520"/>
    <lineage>
        <taxon>Bacteria</taxon>
        <taxon>Bacillati</taxon>
        <taxon>Bacillota</taxon>
        <taxon>Bacilli</taxon>
        <taxon>Bacillales</taxon>
        <taxon>Paenibacillaceae</taxon>
        <taxon>Paenibacillus</taxon>
    </lineage>
</organism>
<sequence length="546" mass="63389">MYRLLIVDDEEIITDGLYEVFNQLMSETLDICRAYSGKEALNWMSRTRFDIVLTDIRMPGMSGMELTEEIQTYWPRCRIIFLTGYSEFDYAYKAIQMPNVRYLLKTEGYAKVIQTVKEVMQELNHDIQMSKLLEQSREQMDTLEFMAQGDYFRHFLQESHSFYENQEALVQDFDKLNISLDPKAPVVLALGRLSYPVGTVYTERSEILASTRIIWNSFMAEQPRSIGIVDKHGDILWFLQTSLYSEEKFSNHLIRYLEGTLELIQEACLASLGLTIAFTISGTSCEWGGVTQQYERLRQLQQLKIGDGISMILMDRSDQFDATSIKEGYMLSHKAGIIEAHLEAGRATEFFEDLDELSKSMLHANGKVQRTIEGYYSIALVLLSYINRMGLHGQIDDYGKLMRLDDHASMKEGFLFLKQIAEAIFKFKHKDERDRASHVIKRICHFIEEHLCEDLSLVRLAEIHYFNPSYLSRFFKQERGVNLSEYIDKCRIRKAKELLRDGDLKVREVASFVGYEAAHSFTRFFKKATGLTPQEYRDTLSVNDSH</sequence>
<accession>A0A368W4B6</accession>
<evidence type="ECO:0000259" key="5">
    <source>
        <dbReference type="PROSITE" id="PS01124"/>
    </source>
</evidence>
<evidence type="ECO:0000313" key="8">
    <source>
        <dbReference type="Proteomes" id="UP000252415"/>
    </source>
</evidence>
<gene>
    <name evidence="7" type="ORF">DFP97_106108</name>
</gene>
<dbReference type="PANTHER" id="PTHR43280">
    <property type="entry name" value="ARAC-FAMILY TRANSCRIPTIONAL REGULATOR"/>
    <property type="match status" value="1"/>
</dbReference>
<keyword evidence="4" id="KW-0597">Phosphoprotein</keyword>
<dbReference type="Pfam" id="PF00072">
    <property type="entry name" value="Response_reg"/>
    <property type="match status" value="1"/>
</dbReference>
<dbReference type="Gene3D" id="3.40.50.2300">
    <property type="match status" value="1"/>
</dbReference>
<dbReference type="PRINTS" id="PR00032">
    <property type="entry name" value="HTHARAC"/>
</dbReference>
<dbReference type="InterPro" id="IPR011006">
    <property type="entry name" value="CheY-like_superfamily"/>
</dbReference>
<dbReference type="EMBL" id="QPJD01000006">
    <property type="protein sequence ID" value="RCW48408.1"/>
    <property type="molecule type" value="Genomic_DNA"/>
</dbReference>
<dbReference type="OrthoDB" id="2543932at2"/>
<dbReference type="InterPro" id="IPR001789">
    <property type="entry name" value="Sig_transdc_resp-reg_receiver"/>
</dbReference>
<dbReference type="AlphaFoldDB" id="A0A368W4B6"/>
<dbReference type="InterPro" id="IPR018060">
    <property type="entry name" value="HTH_AraC"/>
</dbReference>
<dbReference type="SMART" id="SM00342">
    <property type="entry name" value="HTH_ARAC"/>
    <property type="match status" value="1"/>
</dbReference>
<keyword evidence="3" id="KW-0804">Transcription</keyword>
<dbReference type="SUPFAM" id="SSF52172">
    <property type="entry name" value="CheY-like"/>
    <property type="match status" value="1"/>
</dbReference>
<dbReference type="SMART" id="SM00448">
    <property type="entry name" value="REC"/>
    <property type="match status" value="1"/>
</dbReference>
<dbReference type="GO" id="GO:0000160">
    <property type="term" value="P:phosphorelay signal transduction system"/>
    <property type="evidence" value="ECO:0007669"/>
    <property type="project" value="InterPro"/>
</dbReference>
<keyword evidence="2" id="KW-0238">DNA-binding</keyword>
<evidence type="ECO:0000256" key="1">
    <source>
        <dbReference type="ARBA" id="ARBA00023015"/>
    </source>
</evidence>
<evidence type="ECO:0000313" key="7">
    <source>
        <dbReference type="EMBL" id="RCW48408.1"/>
    </source>
</evidence>
<keyword evidence="1" id="KW-0805">Transcription regulation</keyword>
<dbReference type="PROSITE" id="PS01124">
    <property type="entry name" value="HTH_ARAC_FAMILY_2"/>
    <property type="match status" value="1"/>
</dbReference>
<dbReference type="Pfam" id="PF12833">
    <property type="entry name" value="HTH_18"/>
    <property type="match status" value="1"/>
</dbReference>
<evidence type="ECO:0000256" key="2">
    <source>
        <dbReference type="ARBA" id="ARBA00023125"/>
    </source>
</evidence>
<feature type="domain" description="Response regulatory" evidence="6">
    <location>
        <begin position="3"/>
        <end position="120"/>
    </location>
</feature>
<feature type="domain" description="HTH araC/xylS-type" evidence="5">
    <location>
        <begin position="441"/>
        <end position="539"/>
    </location>
</feature>
<dbReference type="PANTHER" id="PTHR43280:SF2">
    <property type="entry name" value="HTH-TYPE TRANSCRIPTIONAL REGULATOR EXSA"/>
    <property type="match status" value="1"/>
</dbReference>
<dbReference type="GO" id="GO:0003700">
    <property type="term" value="F:DNA-binding transcription factor activity"/>
    <property type="evidence" value="ECO:0007669"/>
    <property type="project" value="InterPro"/>
</dbReference>
<comment type="caution">
    <text evidence="7">The sequence shown here is derived from an EMBL/GenBank/DDBJ whole genome shotgun (WGS) entry which is preliminary data.</text>
</comment>
<dbReference type="CDD" id="cd17536">
    <property type="entry name" value="REC_YesN-like"/>
    <property type="match status" value="1"/>
</dbReference>
<dbReference type="InterPro" id="IPR020449">
    <property type="entry name" value="Tscrpt_reg_AraC-type_HTH"/>
</dbReference>
<protein>
    <submittedName>
        <fullName evidence="7">Two-component system response regulator YesN</fullName>
    </submittedName>
</protein>
<proteinExistence type="predicted"/>
<feature type="modified residue" description="4-aspartylphosphate" evidence="4">
    <location>
        <position position="55"/>
    </location>
</feature>